<feature type="domain" description="PLD phosphodiesterase" evidence="2">
    <location>
        <begin position="163"/>
        <end position="190"/>
    </location>
</feature>
<dbReference type="EMBL" id="CP026112">
    <property type="protein sequence ID" value="AUT61460.1"/>
    <property type="molecule type" value="Genomic_DNA"/>
</dbReference>
<dbReference type="AlphaFoldDB" id="A0A2I8EPM8"/>
<feature type="signal peptide" evidence="1">
    <location>
        <begin position="1"/>
        <end position="26"/>
    </location>
</feature>
<gene>
    <name evidence="3" type="ORF">C2L65_17155</name>
</gene>
<name>A0A2I8EPM8_9BURK</name>
<evidence type="ECO:0000313" key="4">
    <source>
        <dbReference type="Proteomes" id="UP000243502"/>
    </source>
</evidence>
<evidence type="ECO:0000259" key="2">
    <source>
        <dbReference type="PROSITE" id="PS50035"/>
    </source>
</evidence>
<dbReference type="CDD" id="cd09111">
    <property type="entry name" value="PLDc_ymdC_like_1"/>
    <property type="match status" value="1"/>
</dbReference>
<dbReference type="Pfam" id="PF13091">
    <property type="entry name" value="PLDc_2"/>
    <property type="match status" value="2"/>
</dbReference>
<dbReference type="OrthoDB" id="9814092at2"/>
<keyword evidence="1" id="KW-0732">Signal</keyword>
<dbReference type="InterPro" id="IPR001736">
    <property type="entry name" value="PLipase_D/transphosphatidylase"/>
</dbReference>
<dbReference type="Gene3D" id="3.30.870.10">
    <property type="entry name" value="Endonuclease Chain A"/>
    <property type="match status" value="2"/>
</dbReference>
<dbReference type="KEGG" id="pter:C2L65_17155"/>
<dbReference type="SUPFAM" id="SSF56024">
    <property type="entry name" value="Phospholipase D/nuclease"/>
    <property type="match status" value="2"/>
</dbReference>
<reference evidence="3 4" key="1">
    <citation type="submission" date="2018-01" db="EMBL/GenBank/DDBJ databases">
        <title>Species boundaries and ecological features among Paraburkholderia terrae DSMZ17804T, P. hospita DSMZ17164T and P. caribensis DSMZ13236T.</title>
        <authorList>
            <person name="Pratama A.A."/>
        </authorList>
    </citation>
    <scope>NUCLEOTIDE SEQUENCE [LARGE SCALE GENOMIC DNA]</scope>
    <source>
        <strain evidence="3 4">DSM 17804</strain>
    </source>
</reference>
<organism evidence="3 4">
    <name type="scientific">Paraburkholderia terrae</name>
    <dbReference type="NCBI Taxonomy" id="311230"/>
    <lineage>
        <taxon>Bacteria</taxon>
        <taxon>Pseudomonadati</taxon>
        <taxon>Pseudomonadota</taxon>
        <taxon>Betaproteobacteria</taxon>
        <taxon>Burkholderiales</taxon>
        <taxon>Burkholderiaceae</taxon>
        <taxon>Paraburkholderia</taxon>
    </lineage>
</organism>
<dbReference type="SMART" id="SM00155">
    <property type="entry name" value="PLDc"/>
    <property type="match status" value="2"/>
</dbReference>
<feature type="chain" id="PRO_5014339208" evidence="1">
    <location>
        <begin position="27"/>
        <end position="525"/>
    </location>
</feature>
<dbReference type="PROSITE" id="PS50035">
    <property type="entry name" value="PLD"/>
    <property type="match status" value="2"/>
</dbReference>
<proteinExistence type="predicted"/>
<dbReference type="PANTHER" id="PTHR21248">
    <property type="entry name" value="CARDIOLIPIN SYNTHASE"/>
    <property type="match status" value="1"/>
</dbReference>
<dbReference type="InterPro" id="IPR025202">
    <property type="entry name" value="PLD-like_dom"/>
</dbReference>
<evidence type="ECO:0000256" key="1">
    <source>
        <dbReference type="SAM" id="SignalP"/>
    </source>
</evidence>
<accession>A0A2I8EPM8</accession>
<feature type="domain" description="PLD phosphodiesterase" evidence="2">
    <location>
        <begin position="411"/>
        <end position="438"/>
    </location>
</feature>
<evidence type="ECO:0000313" key="3">
    <source>
        <dbReference type="EMBL" id="AUT61460.1"/>
    </source>
</evidence>
<dbReference type="GO" id="GO:0030572">
    <property type="term" value="F:phosphatidyltransferase activity"/>
    <property type="evidence" value="ECO:0007669"/>
    <property type="project" value="UniProtKB-ARBA"/>
</dbReference>
<protein>
    <submittedName>
        <fullName evidence="3">Phospholipase D family protein</fullName>
    </submittedName>
</protein>
<dbReference type="RefSeq" id="WP_042314983.1">
    <property type="nucleotide sequence ID" value="NZ_CP026112.1"/>
</dbReference>
<dbReference type="GO" id="GO:0032049">
    <property type="term" value="P:cardiolipin biosynthetic process"/>
    <property type="evidence" value="ECO:0007669"/>
    <property type="project" value="UniProtKB-ARBA"/>
</dbReference>
<dbReference type="PROSITE" id="PS51257">
    <property type="entry name" value="PROKAR_LIPOPROTEIN"/>
    <property type="match status" value="1"/>
</dbReference>
<dbReference type="CDD" id="cd09113">
    <property type="entry name" value="PLDc_ymdC_like_2"/>
    <property type="match status" value="1"/>
</dbReference>
<dbReference type="PANTHER" id="PTHR21248:SF12">
    <property type="entry name" value="CARDIOLIPIN SYNTHASE C"/>
    <property type="match status" value="1"/>
</dbReference>
<sequence length="525" mass="57574">MITLRSLLAAFTVALLTSCASLPPQADRIQTHAVTDTQNTRLAIAFTPQEQRHPDETAFHLLPDAVDALVARLVLAEAADRTLDLQYYIWHDDLTGRGLASAVMRAADRGVRVRILLDDLGTNADDNLLLALDSHPNVQIRLFNPVANRSFKKLGMAAEFFRVNRRMHNKSMIADNQGAILGGRNIGDEYFGASSDVAFGDLDVLVHGPVVHEVSSAFDLFWNSEAAYPIDGLMGRKADPAALADVRKQLDTYLASEENNPYVVNARARLTQVIHSQDAVFSWGKATLLYDDPAKITRAPGDSQGQLMTQFKALELQPTQQMLVVSPYFVPGKEGVAWLSGLTQKQVRVTVLTNSLAATDVAAVHAGYQRYRKALLEAGVHLYELKPVADDKTADKTADKTEDKKHLFGSSKASLHAKTYVFDRNSIFIGSMNLDPRSVELNTEIGVYCESAPAAAQVVDTLEPNLDRIAWRLELRANANGTSSIVWIDTAPDGTVKVLDSEPDVSAMRKAGIWFLSILPIESQL</sequence>
<dbReference type="Proteomes" id="UP000243502">
    <property type="component" value="Chromosome 2"/>
</dbReference>